<comment type="caution">
    <text evidence="2">The sequence shown here is derived from an EMBL/GenBank/DDBJ whole genome shotgun (WGS) entry which is preliminary data.</text>
</comment>
<dbReference type="PANTHER" id="PTHR43591">
    <property type="entry name" value="METHYLTRANSFERASE"/>
    <property type="match status" value="1"/>
</dbReference>
<evidence type="ECO:0000259" key="1">
    <source>
        <dbReference type="Pfam" id="PF08241"/>
    </source>
</evidence>
<dbReference type="RefSeq" id="WP_343890377.1">
    <property type="nucleotide sequence ID" value="NZ_BAAAEH010000032.1"/>
</dbReference>
<dbReference type="Pfam" id="PF08241">
    <property type="entry name" value="Methyltransf_11"/>
    <property type="match status" value="1"/>
</dbReference>
<dbReference type="PANTHER" id="PTHR43591:SF99">
    <property type="entry name" value="OS06G0646000 PROTEIN"/>
    <property type="match status" value="1"/>
</dbReference>
<reference evidence="2 3" key="1">
    <citation type="submission" date="2024-05" db="EMBL/GenBank/DDBJ databases">
        <authorList>
            <person name="Liu Q."/>
            <person name="Xin Y.-H."/>
        </authorList>
    </citation>
    <scope>NUCLEOTIDE SEQUENCE [LARGE SCALE GENOMIC DNA]</scope>
    <source>
        <strain evidence="2 3">CGMCC 1.10181</strain>
    </source>
</reference>
<feature type="domain" description="Methyltransferase type 11" evidence="1">
    <location>
        <begin position="50"/>
        <end position="149"/>
    </location>
</feature>
<dbReference type="GO" id="GO:0032259">
    <property type="term" value="P:methylation"/>
    <property type="evidence" value="ECO:0007669"/>
    <property type="project" value="UniProtKB-KW"/>
</dbReference>
<keyword evidence="3" id="KW-1185">Reference proteome</keyword>
<dbReference type="Gene3D" id="3.40.50.150">
    <property type="entry name" value="Vaccinia Virus protein VP39"/>
    <property type="match status" value="1"/>
</dbReference>
<organism evidence="2 3">
    <name type="scientific">Sphingomonas oligophenolica</name>
    <dbReference type="NCBI Taxonomy" id="301154"/>
    <lineage>
        <taxon>Bacteria</taxon>
        <taxon>Pseudomonadati</taxon>
        <taxon>Pseudomonadota</taxon>
        <taxon>Alphaproteobacteria</taxon>
        <taxon>Sphingomonadales</taxon>
        <taxon>Sphingomonadaceae</taxon>
        <taxon>Sphingomonas</taxon>
    </lineage>
</organism>
<dbReference type="EMBL" id="JBDIME010000017">
    <property type="protein sequence ID" value="MEN2791433.1"/>
    <property type="molecule type" value="Genomic_DNA"/>
</dbReference>
<proteinExistence type="predicted"/>
<keyword evidence="2" id="KW-0489">Methyltransferase</keyword>
<keyword evidence="2" id="KW-0808">Transferase</keyword>
<dbReference type="Proteomes" id="UP001419910">
    <property type="component" value="Unassembled WGS sequence"/>
</dbReference>
<accession>A0ABU9Y6J5</accession>
<gene>
    <name evidence="2" type="ORF">ABC974_17485</name>
</gene>
<name>A0ABU9Y6J5_9SPHN</name>
<dbReference type="InterPro" id="IPR029063">
    <property type="entry name" value="SAM-dependent_MTases_sf"/>
</dbReference>
<sequence>MPIWHAIGRQLEHPRGAWGRITGAAMRLANGRPNALAIEALDIEPDHVVLDLGCGPGATVAAMARRAPLGVVHGLDQSATMIAQAARANRRALRSGHVCLARARFERLPYRDGGIDRILASNVIYFWRDVGAVVAEMRRVLRPGGRIVIYATDAAAMKRWKFAGPDTHRLFDAASLAAALGSGGFDERDIAVRGVRISGAINGLIAVVSAGAAR</sequence>
<dbReference type="GO" id="GO:0008168">
    <property type="term" value="F:methyltransferase activity"/>
    <property type="evidence" value="ECO:0007669"/>
    <property type="project" value="UniProtKB-KW"/>
</dbReference>
<dbReference type="CDD" id="cd02440">
    <property type="entry name" value="AdoMet_MTases"/>
    <property type="match status" value="1"/>
</dbReference>
<evidence type="ECO:0000313" key="2">
    <source>
        <dbReference type="EMBL" id="MEN2791433.1"/>
    </source>
</evidence>
<dbReference type="SUPFAM" id="SSF53335">
    <property type="entry name" value="S-adenosyl-L-methionine-dependent methyltransferases"/>
    <property type="match status" value="1"/>
</dbReference>
<evidence type="ECO:0000313" key="3">
    <source>
        <dbReference type="Proteomes" id="UP001419910"/>
    </source>
</evidence>
<protein>
    <submittedName>
        <fullName evidence="2">Methyltransferase domain-containing protein</fullName>
    </submittedName>
</protein>
<dbReference type="InterPro" id="IPR013216">
    <property type="entry name" value="Methyltransf_11"/>
</dbReference>